<feature type="signal peptide" evidence="1">
    <location>
        <begin position="1"/>
        <end position="20"/>
    </location>
</feature>
<dbReference type="AlphaFoldDB" id="A0A318SBI9"/>
<protein>
    <recommendedName>
        <fullName evidence="4">Lipoprotein</fullName>
    </recommendedName>
</protein>
<accession>A0A318SBI9</accession>
<reference evidence="2 3" key="1">
    <citation type="submission" date="2018-06" db="EMBL/GenBank/DDBJ databases">
        <title>Genomic Encyclopedia of Type Strains, Phase IV (KMG-IV): sequencing the most valuable type-strain genomes for metagenomic binning, comparative biology and taxonomic classification.</title>
        <authorList>
            <person name="Goeker M."/>
        </authorList>
    </citation>
    <scope>NUCLEOTIDE SEQUENCE [LARGE SCALE GENOMIC DNA]</scope>
    <source>
        <strain evidence="2 3">DSM 18048</strain>
    </source>
</reference>
<organism evidence="2 3">
    <name type="scientific">Deinococcus yavapaiensis KR-236</name>
    <dbReference type="NCBI Taxonomy" id="694435"/>
    <lineage>
        <taxon>Bacteria</taxon>
        <taxon>Thermotogati</taxon>
        <taxon>Deinococcota</taxon>
        <taxon>Deinococci</taxon>
        <taxon>Deinococcales</taxon>
        <taxon>Deinococcaceae</taxon>
        <taxon>Deinococcus</taxon>
    </lineage>
</organism>
<dbReference type="PROSITE" id="PS51257">
    <property type="entry name" value="PROKAR_LIPOPROTEIN"/>
    <property type="match status" value="1"/>
</dbReference>
<dbReference type="EMBL" id="QJSX01000008">
    <property type="protein sequence ID" value="PYE53659.1"/>
    <property type="molecule type" value="Genomic_DNA"/>
</dbReference>
<evidence type="ECO:0008006" key="4">
    <source>
        <dbReference type="Google" id="ProtNLM"/>
    </source>
</evidence>
<sequence length="210" mass="22000">MKKRLALPAFTLAVTACSNAPTPPVTGNGHLGDAPLTLTGRIVNYDPTSGNTLKAYYESALVAQTNVAGTGDFSVTLPKPTATQLFDSQAFSSCGTNPTLSRNITASAPAPQVQTPSLTVGTDFHSLARTTASTDTSPVTLVVYTYADQPGSINGTVVCQVSSGTRTMNWNATFEKGWNTLIVRSSSTLGNVTYNYTVEGIPNGPTWTTL</sequence>
<name>A0A318SBI9_9DEIO</name>
<keyword evidence="3" id="KW-1185">Reference proteome</keyword>
<feature type="chain" id="PRO_5016281680" description="Lipoprotein" evidence="1">
    <location>
        <begin position="21"/>
        <end position="210"/>
    </location>
</feature>
<gene>
    <name evidence="2" type="ORF">DES52_108190</name>
</gene>
<evidence type="ECO:0000313" key="2">
    <source>
        <dbReference type="EMBL" id="PYE53659.1"/>
    </source>
</evidence>
<dbReference type="RefSeq" id="WP_110887012.1">
    <property type="nucleotide sequence ID" value="NZ_QJSX01000008.1"/>
</dbReference>
<dbReference type="Proteomes" id="UP000248326">
    <property type="component" value="Unassembled WGS sequence"/>
</dbReference>
<keyword evidence="1" id="KW-0732">Signal</keyword>
<comment type="caution">
    <text evidence="2">The sequence shown here is derived from an EMBL/GenBank/DDBJ whole genome shotgun (WGS) entry which is preliminary data.</text>
</comment>
<proteinExistence type="predicted"/>
<evidence type="ECO:0000313" key="3">
    <source>
        <dbReference type="Proteomes" id="UP000248326"/>
    </source>
</evidence>
<evidence type="ECO:0000256" key="1">
    <source>
        <dbReference type="SAM" id="SignalP"/>
    </source>
</evidence>